<dbReference type="InterPro" id="IPR025997">
    <property type="entry name" value="SBP_2_dom"/>
</dbReference>
<evidence type="ECO:0000313" key="7">
    <source>
        <dbReference type="Proteomes" id="UP000273044"/>
    </source>
</evidence>
<reference evidence="6 7" key="1">
    <citation type="submission" date="2018-12" db="EMBL/GenBank/DDBJ databases">
        <authorList>
            <consortium name="Pathogen Informatics"/>
        </authorList>
    </citation>
    <scope>NUCLEOTIDE SEQUENCE [LARGE SCALE GENOMIC DNA]</scope>
    <source>
        <strain evidence="6 7">NCTC12967</strain>
    </source>
</reference>
<dbReference type="SUPFAM" id="SSF53822">
    <property type="entry name" value="Periplasmic binding protein-like I"/>
    <property type="match status" value="1"/>
</dbReference>
<organism evidence="6 7">
    <name type="scientific">Arachnia propionica</name>
    <dbReference type="NCBI Taxonomy" id="1750"/>
    <lineage>
        <taxon>Bacteria</taxon>
        <taxon>Bacillati</taxon>
        <taxon>Actinomycetota</taxon>
        <taxon>Actinomycetes</taxon>
        <taxon>Propionibacteriales</taxon>
        <taxon>Propionibacteriaceae</taxon>
        <taxon>Arachnia</taxon>
    </lineage>
</organism>
<dbReference type="Gene3D" id="3.40.50.2300">
    <property type="match status" value="2"/>
</dbReference>
<sequence>MKAPFKWLAAALAVVITAALGACSDNRPPVSIGLITKQETNRYWVTLRKVAEDSARKAGATLTAATGSSDVDVESQRTALKEMVDKGVDGILIAPTNSTALAADIQAARDKGIAVIALDTPMEPQETTNAYFGTDNRRAGELIGRYARAKIDEFGLSPQIMMLNLSPGITSGENRNTGFQEGFGVQADSGWVVDQANVEGDQGLAQQAMTEALTKHPDINVVYAVNEPAAQGAVTALKSADKNLSKVVVVTIDGGCEAMKNSVRPGDIDATAMQFPQNMAREGVEAIVAKVREGKEPSGYLATGTELVTGSPAPGVTSKNVEYGVRTCWGG</sequence>
<comment type="subcellular location">
    <subcellularLocation>
        <location evidence="1">Cell envelope</location>
    </subcellularLocation>
</comment>
<evidence type="ECO:0000256" key="2">
    <source>
        <dbReference type="ARBA" id="ARBA00007639"/>
    </source>
</evidence>
<dbReference type="PROSITE" id="PS51257">
    <property type="entry name" value="PROKAR_LIPOPROTEIN"/>
    <property type="match status" value="1"/>
</dbReference>
<dbReference type="Proteomes" id="UP000273044">
    <property type="component" value="Chromosome"/>
</dbReference>
<dbReference type="PANTHER" id="PTHR46847:SF1">
    <property type="entry name" value="D-ALLOSE-BINDING PERIPLASMIC PROTEIN-RELATED"/>
    <property type="match status" value="1"/>
</dbReference>
<dbReference type="GO" id="GO:0030246">
    <property type="term" value="F:carbohydrate binding"/>
    <property type="evidence" value="ECO:0007669"/>
    <property type="project" value="UniProtKB-ARBA"/>
</dbReference>
<evidence type="ECO:0000259" key="5">
    <source>
        <dbReference type="Pfam" id="PF13407"/>
    </source>
</evidence>
<feature type="domain" description="Periplasmic binding protein" evidence="5">
    <location>
        <begin position="32"/>
        <end position="295"/>
    </location>
</feature>
<evidence type="ECO:0000256" key="4">
    <source>
        <dbReference type="SAM" id="SignalP"/>
    </source>
</evidence>
<feature type="signal peptide" evidence="4">
    <location>
        <begin position="1"/>
        <end position="21"/>
    </location>
</feature>
<feature type="chain" id="PRO_5018705673" evidence="4">
    <location>
        <begin position="22"/>
        <end position="331"/>
    </location>
</feature>
<evidence type="ECO:0000256" key="1">
    <source>
        <dbReference type="ARBA" id="ARBA00004196"/>
    </source>
</evidence>
<dbReference type="InterPro" id="IPR028082">
    <property type="entry name" value="Peripla_BP_I"/>
</dbReference>
<dbReference type="EMBL" id="LR134406">
    <property type="protein sequence ID" value="VEH69198.1"/>
    <property type="molecule type" value="Genomic_DNA"/>
</dbReference>
<dbReference type="GO" id="GO:0030313">
    <property type="term" value="C:cell envelope"/>
    <property type="evidence" value="ECO:0007669"/>
    <property type="project" value="UniProtKB-SubCell"/>
</dbReference>
<dbReference type="GeneID" id="64405959"/>
<keyword evidence="3 4" id="KW-0732">Signal</keyword>
<evidence type="ECO:0000313" key="6">
    <source>
        <dbReference type="EMBL" id="VEH69198.1"/>
    </source>
</evidence>
<dbReference type="RefSeq" id="WP_061788328.1">
    <property type="nucleotide sequence ID" value="NZ_LR134406.1"/>
</dbReference>
<proteinExistence type="inferred from homology"/>
<keyword evidence="7" id="KW-1185">Reference proteome</keyword>
<evidence type="ECO:0000256" key="3">
    <source>
        <dbReference type="ARBA" id="ARBA00022729"/>
    </source>
</evidence>
<name>A0A3S4VHK0_9ACTN</name>
<protein>
    <submittedName>
        <fullName evidence="6">D-allose-binding periplasmic protein</fullName>
    </submittedName>
</protein>
<gene>
    <name evidence="6" type="primary">alsB_2</name>
    <name evidence="6" type="ORF">NCTC12967_00462</name>
</gene>
<accession>A0A3S4VHK0</accession>
<dbReference type="PANTHER" id="PTHR46847">
    <property type="entry name" value="D-ALLOSE-BINDING PERIPLASMIC PROTEIN-RELATED"/>
    <property type="match status" value="1"/>
</dbReference>
<comment type="similarity">
    <text evidence="2">Belongs to the bacterial solute-binding protein 2 family.</text>
</comment>
<dbReference type="Pfam" id="PF13407">
    <property type="entry name" value="Peripla_BP_4"/>
    <property type="match status" value="1"/>
</dbReference>
<dbReference type="AlphaFoldDB" id="A0A3S4VHK0"/>